<gene>
    <name evidence="3" type="ORF">GGQ83_003660</name>
</gene>
<feature type="domain" description="FAD dependent oxidoreductase" evidence="2">
    <location>
        <begin position="35"/>
        <end position="388"/>
    </location>
</feature>
<dbReference type="AlphaFoldDB" id="A0A840AI84"/>
<dbReference type="PANTHER" id="PTHR13847:SF281">
    <property type="entry name" value="FAD DEPENDENT OXIDOREDUCTASE DOMAIN-CONTAINING PROTEIN"/>
    <property type="match status" value="1"/>
</dbReference>
<name>A0A840AI84_9PROT</name>
<dbReference type="GO" id="GO:0016491">
    <property type="term" value="F:oxidoreductase activity"/>
    <property type="evidence" value="ECO:0007669"/>
    <property type="project" value="UniProtKB-KW"/>
</dbReference>
<dbReference type="InterPro" id="IPR036188">
    <property type="entry name" value="FAD/NAD-bd_sf"/>
</dbReference>
<dbReference type="PANTHER" id="PTHR13847">
    <property type="entry name" value="SARCOSINE DEHYDROGENASE-RELATED"/>
    <property type="match status" value="1"/>
</dbReference>
<dbReference type="Pfam" id="PF01266">
    <property type="entry name" value="DAO"/>
    <property type="match status" value="1"/>
</dbReference>
<organism evidence="3 4">
    <name type="scientific">Roseococcus suduntuyensis</name>
    <dbReference type="NCBI Taxonomy" id="455361"/>
    <lineage>
        <taxon>Bacteria</taxon>
        <taxon>Pseudomonadati</taxon>
        <taxon>Pseudomonadota</taxon>
        <taxon>Alphaproteobacteria</taxon>
        <taxon>Acetobacterales</taxon>
        <taxon>Roseomonadaceae</taxon>
        <taxon>Roseococcus</taxon>
    </lineage>
</organism>
<evidence type="ECO:0000313" key="4">
    <source>
        <dbReference type="Proteomes" id="UP000553193"/>
    </source>
</evidence>
<dbReference type="SUPFAM" id="SSF51905">
    <property type="entry name" value="FAD/NAD(P)-binding domain"/>
    <property type="match status" value="1"/>
</dbReference>
<dbReference type="Gene3D" id="3.50.50.60">
    <property type="entry name" value="FAD/NAD(P)-binding domain"/>
    <property type="match status" value="1"/>
</dbReference>
<dbReference type="PRINTS" id="PR00420">
    <property type="entry name" value="RNGMNOXGNASE"/>
</dbReference>
<dbReference type="EMBL" id="JACIDJ010000008">
    <property type="protein sequence ID" value="MBB3900190.1"/>
    <property type="molecule type" value="Genomic_DNA"/>
</dbReference>
<dbReference type="Proteomes" id="UP000553193">
    <property type="component" value="Unassembled WGS sequence"/>
</dbReference>
<evidence type="ECO:0000313" key="3">
    <source>
        <dbReference type="EMBL" id="MBB3900190.1"/>
    </source>
</evidence>
<evidence type="ECO:0000256" key="1">
    <source>
        <dbReference type="ARBA" id="ARBA00023002"/>
    </source>
</evidence>
<accession>A0A840AI84</accession>
<reference evidence="3 4" key="1">
    <citation type="submission" date="2020-08" db="EMBL/GenBank/DDBJ databases">
        <title>Genomic Encyclopedia of Type Strains, Phase IV (KMG-IV): sequencing the most valuable type-strain genomes for metagenomic binning, comparative biology and taxonomic classification.</title>
        <authorList>
            <person name="Goeker M."/>
        </authorList>
    </citation>
    <scope>NUCLEOTIDE SEQUENCE [LARGE SCALE GENOMIC DNA]</scope>
    <source>
        <strain evidence="3 4">DSM 19979</strain>
    </source>
</reference>
<protein>
    <submittedName>
        <fullName evidence="3">Glycine/D-amino acid oxidase-like deaminating enzyme</fullName>
    </submittedName>
</protein>
<keyword evidence="1" id="KW-0560">Oxidoreductase</keyword>
<dbReference type="GO" id="GO:0005737">
    <property type="term" value="C:cytoplasm"/>
    <property type="evidence" value="ECO:0007669"/>
    <property type="project" value="TreeGrafter"/>
</dbReference>
<keyword evidence="4" id="KW-1185">Reference proteome</keyword>
<dbReference type="Gene3D" id="3.30.9.10">
    <property type="entry name" value="D-Amino Acid Oxidase, subunit A, domain 2"/>
    <property type="match status" value="1"/>
</dbReference>
<evidence type="ECO:0000259" key="2">
    <source>
        <dbReference type="Pfam" id="PF01266"/>
    </source>
</evidence>
<comment type="caution">
    <text evidence="3">The sequence shown here is derived from an EMBL/GenBank/DDBJ whole genome shotgun (WGS) entry which is preliminary data.</text>
</comment>
<sequence length="434" mass="45596">MSATLDLAALQEAPYWWEAAPREAPDDAPLPDTADVVVVGAGYAGLSAALTLARAGREVLVLDAEAAGFGGSSRSGGMVGHGHRLSYSALIARHGRPKAQALIREGMAALDFATGLIAREGIDARFRRVGRFRGAATPADYEMLAREAELLAREVGLPVEVVPRAEQHREIASDLYHGGLLFPTHGGLHPALFHQGLLAVARAAGARVVGHTPAISIVREGAGHMVRTPRGAVRAGAVLVATNGYSGARPAPTVARRVVALPSFLIATERLGANRVGALIPNGRMLVETAASHLYFRPSPDGERIILGGRAALHPIPLRAAAARLGGHLQRVFPGLGALRLDHAWTGNVAMTRSDLPGIGQDAEGLWYAVGCNGSGVALMPYLGHKAALRMLGDAEGATAFDDVPTGSTPFLFARPLLRRALSAWWQARDTLGR</sequence>
<proteinExistence type="predicted"/>
<dbReference type="RefSeq" id="WP_184386420.1">
    <property type="nucleotide sequence ID" value="NZ_JACIDJ010000008.1"/>
</dbReference>
<dbReference type="InterPro" id="IPR006076">
    <property type="entry name" value="FAD-dep_OxRdtase"/>
</dbReference>